<proteinExistence type="predicted"/>
<organism evidence="2 3">
    <name type="scientific">Marinobacter albus</name>
    <dbReference type="NCBI Taxonomy" id="3030833"/>
    <lineage>
        <taxon>Bacteria</taxon>
        <taxon>Pseudomonadati</taxon>
        <taxon>Pseudomonadota</taxon>
        <taxon>Gammaproteobacteria</taxon>
        <taxon>Pseudomonadales</taxon>
        <taxon>Marinobacteraceae</taxon>
        <taxon>Marinobacter</taxon>
    </lineage>
</organism>
<dbReference type="EMBL" id="JASSQD010000001">
    <property type="protein sequence ID" value="MDK9556091.1"/>
    <property type="molecule type" value="Genomic_DNA"/>
</dbReference>
<dbReference type="Pfam" id="PF13643">
    <property type="entry name" value="DUF4145"/>
    <property type="match status" value="1"/>
</dbReference>
<dbReference type="InterPro" id="IPR025285">
    <property type="entry name" value="DUF4145"/>
</dbReference>
<dbReference type="RefSeq" id="WP_285366845.1">
    <property type="nucleotide sequence ID" value="NZ_JASSQD010000001.1"/>
</dbReference>
<evidence type="ECO:0000313" key="3">
    <source>
        <dbReference type="Proteomes" id="UP001223547"/>
    </source>
</evidence>
<name>A0ABT7H6V0_9GAMM</name>
<evidence type="ECO:0000313" key="2">
    <source>
        <dbReference type="EMBL" id="MDK9556091.1"/>
    </source>
</evidence>
<accession>A0ABT7H6V0</accession>
<feature type="domain" description="DUF4145" evidence="1">
    <location>
        <begin position="61"/>
        <end position="112"/>
    </location>
</feature>
<gene>
    <name evidence="2" type="ORF">QQF73_00540</name>
</gene>
<dbReference type="Proteomes" id="UP001223547">
    <property type="component" value="Unassembled WGS sequence"/>
</dbReference>
<keyword evidence="3" id="KW-1185">Reference proteome</keyword>
<evidence type="ECO:0000259" key="1">
    <source>
        <dbReference type="Pfam" id="PF13643"/>
    </source>
</evidence>
<sequence>MPDEESRPVIFAMLSDSRNSGVAIPKDGIYGRLLDEIFEPNPLRSHVITLHLYVEYWLDKILKCIGISNVDKFTFNKKINCLNEKGVIEEELFNNIIAINRLRNVYAHELDLEEANSKVMKLLREMKVDPYFMSTDDDHFRSICLQSMMLLEATFANGGKSPRLTDFPHDKVRDRLFKEGRLHWQECEILDKEERGYISKYKLRCPLCHDGIIEREKDSTPGFKESDIWPCNICSLSGSRTYLELESANSKYKNQNNEEA</sequence>
<comment type="caution">
    <text evidence="2">The sequence shown here is derived from an EMBL/GenBank/DDBJ whole genome shotgun (WGS) entry which is preliminary data.</text>
</comment>
<protein>
    <recommendedName>
        <fullName evidence="1">DUF4145 domain-containing protein</fullName>
    </recommendedName>
</protein>
<reference evidence="2 3" key="1">
    <citation type="submission" date="2023-05" db="EMBL/GenBank/DDBJ databases">
        <title>Marinobacter albus sp. nov., a marine bacterium isolated from sand in a coastal intertidal zone of huludao.</title>
        <authorList>
            <person name="Deng T."/>
        </authorList>
    </citation>
    <scope>NUCLEOTIDE SEQUENCE [LARGE SCALE GENOMIC DNA]</scope>
    <source>
        <strain evidence="2 3">M216</strain>
    </source>
</reference>